<proteinExistence type="predicted"/>
<keyword evidence="1" id="KW-0802">TPR repeat</keyword>
<keyword evidence="2" id="KW-1133">Transmembrane helix</keyword>
<accession>A0A1F7G8F2</accession>
<gene>
    <name evidence="3" type="ORF">A2690_00265</name>
</gene>
<dbReference type="EMBL" id="MFZF01000033">
    <property type="protein sequence ID" value="OGK15197.1"/>
    <property type="molecule type" value="Genomic_DNA"/>
</dbReference>
<evidence type="ECO:0000313" key="3">
    <source>
        <dbReference type="EMBL" id="OGK15197.1"/>
    </source>
</evidence>
<dbReference type="Gene3D" id="1.25.40.10">
    <property type="entry name" value="Tetratricopeptide repeat domain"/>
    <property type="match status" value="1"/>
</dbReference>
<dbReference type="SUPFAM" id="SSF48452">
    <property type="entry name" value="TPR-like"/>
    <property type="match status" value="1"/>
</dbReference>
<dbReference type="Proteomes" id="UP000178372">
    <property type="component" value="Unassembled WGS sequence"/>
</dbReference>
<comment type="caution">
    <text evidence="3">The sequence shown here is derived from an EMBL/GenBank/DDBJ whole genome shotgun (WGS) entry which is preliminary data.</text>
</comment>
<keyword evidence="2" id="KW-0472">Membrane</keyword>
<keyword evidence="2" id="KW-0812">Transmembrane</keyword>
<protein>
    <submittedName>
        <fullName evidence="3">Uncharacterized protein</fullName>
    </submittedName>
</protein>
<dbReference type="PROSITE" id="PS50005">
    <property type="entry name" value="TPR"/>
    <property type="match status" value="1"/>
</dbReference>
<dbReference type="AlphaFoldDB" id="A0A1F7G8F2"/>
<reference evidence="3 4" key="1">
    <citation type="journal article" date="2016" name="Nat. Commun.">
        <title>Thousands of microbial genomes shed light on interconnected biogeochemical processes in an aquifer system.</title>
        <authorList>
            <person name="Anantharaman K."/>
            <person name="Brown C.T."/>
            <person name="Hug L.A."/>
            <person name="Sharon I."/>
            <person name="Castelle C.J."/>
            <person name="Probst A.J."/>
            <person name="Thomas B.C."/>
            <person name="Singh A."/>
            <person name="Wilkins M.J."/>
            <person name="Karaoz U."/>
            <person name="Brodie E.L."/>
            <person name="Williams K.H."/>
            <person name="Hubbard S.S."/>
            <person name="Banfield J.F."/>
        </authorList>
    </citation>
    <scope>NUCLEOTIDE SEQUENCE [LARGE SCALE GENOMIC DNA]</scope>
</reference>
<dbReference type="InterPro" id="IPR011990">
    <property type="entry name" value="TPR-like_helical_dom_sf"/>
</dbReference>
<evidence type="ECO:0000256" key="2">
    <source>
        <dbReference type="SAM" id="Phobius"/>
    </source>
</evidence>
<evidence type="ECO:0000256" key="1">
    <source>
        <dbReference type="PROSITE-ProRule" id="PRU00339"/>
    </source>
</evidence>
<organism evidence="3 4">
    <name type="scientific">Candidatus Roizmanbacteria bacterium RIFCSPHIGHO2_01_FULL_39_12b</name>
    <dbReference type="NCBI Taxonomy" id="1802030"/>
    <lineage>
        <taxon>Bacteria</taxon>
        <taxon>Candidatus Roizmaniibacteriota</taxon>
    </lineage>
</organism>
<evidence type="ECO:0000313" key="4">
    <source>
        <dbReference type="Proteomes" id="UP000178372"/>
    </source>
</evidence>
<sequence length="171" mass="20645">MKHKRKLLQDSEIHGLVSRGWRRHNWREAQTKRNNNITGETRGLLFLMLLFFFVATNIFASQQYPKDMFDILLYKNRAKSLSLLINLQNDPTFVDQQSFLTWFTNFDYQFIFSEKKQAVYSKVAQIEEILKQNPNQPEILYLLSREYRRLGNFKKSRELLTRARQIDPMRY</sequence>
<name>A0A1F7G8F2_9BACT</name>
<dbReference type="InterPro" id="IPR019734">
    <property type="entry name" value="TPR_rpt"/>
</dbReference>
<feature type="transmembrane region" description="Helical" evidence="2">
    <location>
        <begin position="43"/>
        <end position="60"/>
    </location>
</feature>
<feature type="repeat" description="TPR" evidence="1">
    <location>
        <begin position="137"/>
        <end position="170"/>
    </location>
</feature>